<sequence length="243" mass="27879">MVAHKKRRKKTFNYVLYVMYVLLLLVLIGDIIGSSLYVKLEQASQTSLMSYVGDNISSFDPNQWSFNQLFYKQFMYQGSMWVLGLSIIGIVVNLFLVFLKGVIAGFNVFFIFQTLSPLSALITSFLWLLQYLLILGVTILSGYFSIRFVILLLKIIFVKKNNALLQKHFLYYFYQLVIVMVLTLVTSGLTYFIQPVVYHQFEKAGQTDALEAKESADDFLSTHEGATSDVWLQIDVNFDSEVI</sequence>
<dbReference type="RefSeq" id="WP_006785578.1">
    <property type="nucleotide sequence ID" value="NZ_CABJBH010000004.1"/>
</dbReference>
<dbReference type="OrthoDB" id="2065033at2"/>
<dbReference type="Pfam" id="PF01944">
    <property type="entry name" value="SpoIIM"/>
    <property type="match status" value="1"/>
</dbReference>
<comment type="caution">
    <text evidence="1">The sequence shown here is derived from an EMBL/GenBank/DDBJ whole genome shotgun (WGS) entry which is preliminary data.</text>
</comment>
<organism evidence="1 2">
    <name type="scientific">Turicibacter sanguinis</name>
    <dbReference type="NCBI Taxonomy" id="154288"/>
    <lineage>
        <taxon>Bacteria</taxon>
        <taxon>Bacillati</taxon>
        <taxon>Bacillota</taxon>
        <taxon>Erysipelotrichia</taxon>
        <taxon>Erysipelotrichales</taxon>
        <taxon>Turicibacteraceae</taxon>
        <taxon>Turicibacter</taxon>
    </lineage>
</organism>
<protein>
    <submittedName>
        <fullName evidence="1">Uncharacterized protein</fullName>
    </submittedName>
</protein>
<dbReference type="AlphaFoldDB" id="A0A173SLH8"/>
<name>A0A173SLH8_9FIRM</name>
<dbReference type="GeneID" id="60059592"/>
<accession>A0A173SLH8</accession>
<dbReference type="EMBL" id="WMQE01000021">
    <property type="protein sequence ID" value="MTK21683.1"/>
    <property type="molecule type" value="Genomic_DNA"/>
</dbReference>
<dbReference type="Proteomes" id="UP000487649">
    <property type="component" value="Unassembled WGS sequence"/>
</dbReference>
<evidence type="ECO:0000313" key="1">
    <source>
        <dbReference type="EMBL" id="MTK21683.1"/>
    </source>
</evidence>
<evidence type="ECO:0000313" key="2">
    <source>
        <dbReference type="Proteomes" id="UP000487649"/>
    </source>
</evidence>
<gene>
    <name evidence="1" type="ORF">GMA92_09655</name>
</gene>
<dbReference type="InterPro" id="IPR002798">
    <property type="entry name" value="SpoIIM-like"/>
</dbReference>
<reference evidence="1 2" key="1">
    <citation type="journal article" date="2019" name="Nat. Med.">
        <title>A library of human gut bacterial isolates paired with longitudinal multiomics data enables mechanistic microbiome research.</title>
        <authorList>
            <person name="Poyet M."/>
            <person name="Groussin M."/>
            <person name="Gibbons S.M."/>
            <person name="Avila-Pacheco J."/>
            <person name="Jiang X."/>
            <person name="Kearney S.M."/>
            <person name="Perrotta A.R."/>
            <person name="Berdy B."/>
            <person name="Zhao S."/>
            <person name="Lieberman T.D."/>
            <person name="Swanson P.K."/>
            <person name="Smith M."/>
            <person name="Roesemann S."/>
            <person name="Alexander J.E."/>
            <person name="Rich S.A."/>
            <person name="Livny J."/>
            <person name="Vlamakis H."/>
            <person name="Clish C."/>
            <person name="Bullock K."/>
            <person name="Deik A."/>
            <person name="Scott J."/>
            <person name="Pierce K.A."/>
            <person name="Xavier R.J."/>
            <person name="Alm E.J."/>
        </authorList>
    </citation>
    <scope>NUCLEOTIDE SEQUENCE [LARGE SCALE GENOMIC DNA]</scope>
    <source>
        <strain evidence="1 2">BIOML-A198</strain>
    </source>
</reference>
<proteinExistence type="predicted"/>